<name>A0A2A4YMC3_UNCAE</name>
<sequence length="150" mass="16670">MAVLESPSQAAKMERIAQTGAPFSPRTRAAVNGAVRKLSMLPDNSPRKRRSPGSDGIAKSDNATRFRYLVEDTLGAGRARHELLEEACPVHFMKRENGKDRVWVDIAPYYKSKNRSFPLTAGVMFKCKVKDLHLSRGAEAELKSIKARLS</sequence>
<protein>
    <submittedName>
        <fullName evidence="2">Uncharacterized protein</fullName>
    </submittedName>
</protein>
<reference evidence="3" key="1">
    <citation type="submission" date="2017-08" db="EMBL/GenBank/DDBJ databases">
        <title>A dynamic microbial community with high functional redundancy inhabits the cold, oxic subseafloor aquifer.</title>
        <authorList>
            <person name="Tully B.J."/>
            <person name="Wheat C.G."/>
            <person name="Glazer B.T."/>
            <person name="Huber J.A."/>
        </authorList>
    </citation>
    <scope>NUCLEOTIDE SEQUENCE [LARGE SCALE GENOMIC DNA]</scope>
</reference>
<dbReference type="AlphaFoldDB" id="A0A2A4YMC3"/>
<feature type="region of interest" description="Disordered" evidence="1">
    <location>
        <begin position="1"/>
        <end position="59"/>
    </location>
</feature>
<evidence type="ECO:0000313" key="3">
    <source>
        <dbReference type="Proteomes" id="UP000217838"/>
    </source>
</evidence>
<proteinExistence type="predicted"/>
<comment type="caution">
    <text evidence="2">The sequence shown here is derived from an EMBL/GenBank/DDBJ whole genome shotgun (WGS) entry which is preliminary data.</text>
</comment>
<dbReference type="Proteomes" id="UP000217838">
    <property type="component" value="Unassembled WGS sequence"/>
</dbReference>
<evidence type="ECO:0000313" key="2">
    <source>
        <dbReference type="EMBL" id="PCI96012.1"/>
    </source>
</evidence>
<accession>A0A2A4YMC3</accession>
<organism evidence="2 3">
    <name type="scientific">Aerophobetes bacterium</name>
    <dbReference type="NCBI Taxonomy" id="2030807"/>
    <lineage>
        <taxon>Bacteria</taxon>
        <taxon>Candidatus Aerophobota</taxon>
    </lineage>
</organism>
<gene>
    <name evidence="2" type="ORF">COB11_00605</name>
</gene>
<dbReference type="EMBL" id="NVUU01000004">
    <property type="protein sequence ID" value="PCI96012.1"/>
    <property type="molecule type" value="Genomic_DNA"/>
</dbReference>
<evidence type="ECO:0000256" key="1">
    <source>
        <dbReference type="SAM" id="MobiDB-lite"/>
    </source>
</evidence>